<evidence type="ECO:0000256" key="1">
    <source>
        <dbReference type="ARBA" id="ARBA00022801"/>
    </source>
</evidence>
<protein>
    <recommendedName>
        <fullName evidence="4">Esterase</fullName>
    </recommendedName>
</protein>
<dbReference type="AlphaFoldDB" id="A0A479ZS27"/>
<dbReference type="GO" id="GO:0004553">
    <property type="term" value="F:hydrolase activity, hydrolyzing O-glycosyl compounds"/>
    <property type="evidence" value="ECO:0007669"/>
    <property type="project" value="TreeGrafter"/>
</dbReference>
<dbReference type="Gene3D" id="3.40.50.1820">
    <property type="entry name" value="alpha/beta hydrolase"/>
    <property type="match status" value="1"/>
</dbReference>
<reference evidence="3" key="1">
    <citation type="submission" date="2019-02" db="EMBL/GenBank/DDBJ databases">
        <title>Draft genome sequence of Sphaerospermopsis reniformis NIES-1949.</title>
        <authorList>
            <person name="Yamaguchi H."/>
            <person name="Suzuki S."/>
            <person name="Kawachi M."/>
        </authorList>
    </citation>
    <scope>NUCLEOTIDE SEQUENCE [LARGE SCALE GENOMIC DNA]</scope>
    <source>
        <strain evidence="3">NIES-1949</strain>
    </source>
</reference>
<dbReference type="PANTHER" id="PTHR16138">
    <property type="entry name" value="MYCOPHENOLIC ACID ACYL-GLUCURONIDE ESTERASE, MITOCHONDRIAL"/>
    <property type="match status" value="1"/>
</dbReference>
<sequence>MTSFIYLHGFASSPKSTKAQDLSDHFTQIQIKLKIPDLNAGDFSHLTITRQLHQVKFYGERPVLSGAEVSRTAEFPDPSIPVTLIGSSLGGLTSAHLAEQNPQVQRLVLLAPAFGFLYHWLPSLGAEKIKRWHQEQYCFVYHYGEGRELPLSYNFVTDAAKYQENLLQRPIPTLILHGKQDEVIPIQASRDFARSRPWVELIELDSDHTLANVTDKIWQAIRSFCKLGNGDW</sequence>
<dbReference type="InterPro" id="IPR029058">
    <property type="entry name" value="AB_hydrolase_fold"/>
</dbReference>
<dbReference type="InterPro" id="IPR008886">
    <property type="entry name" value="UPF0227/Esterase_YqiA"/>
</dbReference>
<organism evidence="2 3">
    <name type="scientific">Sphaerospermopsis reniformis</name>
    <dbReference type="NCBI Taxonomy" id="531300"/>
    <lineage>
        <taxon>Bacteria</taxon>
        <taxon>Bacillati</taxon>
        <taxon>Cyanobacteriota</taxon>
        <taxon>Cyanophyceae</taxon>
        <taxon>Nostocales</taxon>
        <taxon>Aphanizomenonaceae</taxon>
        <taxon>Sphaerospermopsis</taxon>
    </lineage>
</organism>
<evidence type="ECO:0000313" key="3">
    <source>
        <dbReference type="Proteomes" id="UP000300142"/>
    </source>
</evidence>
<evidence type="ECO:0000313" key="2">
    <source>
        <dbReference type="EMBL" id="GCL35499.1"/>
    </source>
</evidence>
<keyword evidence="1" id="KW-0378">Hydrolase</keyword>
<gene>
    <name evidence="2" type="ORF">SR1949_05940</name>
</gene>
<dbReference type="InterPro" id="IPR052382">
    <property type="entry name" value="ABHD10_acyl-thioesterase"/>
</dbReference>
<comment type="caution">
    <text evidence="2">The sequence shown here is derived from an EMBL/GenBank/DDBJ whole genome shotgun (WGS) entry which is preliminary data.</text>
</comment>
<dbReference type="EMBL" id="BJCE01000011">
    <property type="protein sequence ID" value="GCL35499.1"/>
    <property type="molecule type" value="Genomic_DNA"/>
</dbReference>
<dbReference type="RefSeq" id="WP_096567459.1">
    <property type="nucleotide sequence ID" value="NZ_BJCE01000011.1"/>
</dbReference>
<keyword evidence="3" id="KW-1185">Reference proteome</keyword>
<dbReference type="Proteomes" id="UP000300142">
    <property type="component" value="Unassembled WGS sequence"/>
</dbReference>
<dbReference type="Pfam" id="PF05728">
    <property type="entry name" value="UPF0227"/>
    <property type="match status" value="1"/>
</dbReference>
<name>A0A479ZS27_9CYAN</name>
<proteinExistence type="predicted"/>
<accession>A0A479ZS27</accession>
<evidence type="ECO:0008006" key="4">
    <source>
        <dbReference type="Google" id="ProtNLM"/>
    </source>
</evidence>
<dbReference type="PANTHER" id="PTHR16138:SF7">
    <property type="entry name" value="PALMITOYL-PROTEIN THIOESTERASE ABHD10, MITOCHONDRIAL"/>
    <property type="match status" value="1"/>
</dbReference>
<dbReference type="SUPFAM" id="SSF53474">
    <property type="entry name" value="alpha/beta-Hydrolases"/>
    <property type="match status" value="1"/>
</dbReference>